<evidence type="ECO:0000313" key="1">
    <source>
        <dbReference type="Proteomes" id="UP000025227"/>
    </source>
</evidence>
<reference evidence="2" key="1">
    <citation type="submission" date="2020-12" db="UniProtKB">
        <authorList>
            <consortium name="WormBaseParasite"/>
        </authorList>
    </citation>
    <scope>IDENTIFICATION</scope>
    <source>
        <strain evidence="2">MHco3</strain>
    </source>
</reference>
<organism evidence="1 2">
    <name type="scientific">Haemonchus contortus</name>
    <name type="common">Barber pole worm</name>
    <dbReference type="NCBI Taxonomy" id="6289"/>
    <lineage>
        <taxon>Eukaryota</taxon>
        <taxon>Metazoa</taxon>
        <taxon>Ecdysozoa</taxon>
        <taxon>Nematoda</taxon>
        <taxon>Chromadorea</taxon>
        <taxon>Rhabditida</taxon>
        <taxon>Rhabditina</taxon>
        <taxon>Rhabditomorpha</taxon>
        <taxon>Strongyloidea</taxon>
        <taxon>Trichostrongylidae</taxon>
        <taxon>Haemonchus</taxon>
    </lineage>
</organism>
<dbReference type="Proteomes" id="UP000025227">
    <property type="component" value="Unplaced"/>
</dbReference>
<dbReference type="OrthoDB" id="8195432at2759"/>
<dbReference type="AlphaFoldDB" id="A0A7I4YWZ8"/>
<sequence length="111" mass="12471">MRSIEKSVDPATYLALLDWPREKARQVLRKQNIPELMIYLVNDMNDGSTTTIRTPYGQIGASVEIHQESASSTFLLLLIMGVIIKEFMKGPLKAILYSDDITLKAESKGEL</sequence>
<evidence type="ECO:0000313" key="2">
    <source>
        <dbReference type="WBParaSite" id="HCON_00144930-00001"/>
    </source>
</evidence>
<dbReference type="WBParaSite" id="HCON_00144930-00001">
    <property type="protein sequence ID" value="HCON_00144930-00001"/>
    <property type="gene ID" value="HCON_00144930"/>
</dbReference>
<accession>A0A7I4YWZ8</accession>
<keyword evidence="1" id="KW-1185">Reference proteome</keyword>
<protein>
    <submittedName>
        <fullName evidence="2">Reverse transcriptase domain-containing protein</fullName>
    </submittedName>
</protein>
<name>A0A7I4YWZ8_HAECO</name>
<proteinExistence type="predicted"/>